<dbReference type="AlphaFoldDB" id="A0A1F4S6Y6"/>
<accession>A0A1F4S6Y6</accession>
<dbReference type="Proteomes" id="UP000177905">
    <property type="component" value="Unassembled WGS sequence"/>
</dbReference>
<evidence type="ECO:0000313" key="2">
    <source>
        <dbReference type="Proteomes" id="UP000177905"/>
    </source>
</evidence>
<name>A0A1F4S6Y6_UNCSA</name>
<proteinExistence type="predicted"/>
<comment type="caution">
    <text evidence="1">The sequence shown here is derived from an EMBL/GenBank/DDBJ whole genome shotgun (WGS) entry which is preliminary data.</text>
</comment>
<evidence type="ECO:0000313" key="1">
    <source>
        <dbReference type="EMBL" id="OGC16184.1"/>
    </source>
</evidence>
<gene>
    <name evidence="1" type="ORF">A2290_02900</name>
</gene>
<dbReference type="EMBL" id="MEUA01000012">
    <property type="protein sequence ID" value="OGC16184.1"/>
    <property type="molecule type" value="Genomic_DNA"/>
</dbReference>
<organism evidence="1 2">
    <name type="scientific">candidate division WOR-1 bacterium RIFOXYB2_FULL_36_35</name>
    <dbReference type="NCBI Taxonomy" id="1802578"/>
    <lineage>
        <taxon>Bacteria</taxon>
        <taxon>Bacillati</taxon>
        <taxon>Saganbacteria</taxon>
    </lineage>
</organism>
<sequence length="154" mass="17297">MGAIKDLLDKAFKMYCKMFGGGEDYWEKTMGLEKGEYPVQTWNAQYDVDISAGKQIGGALLGIKHRGKNLLVGITNNDRFAIAEVEDKENEPLVFNKTNKPKIEETKDRKLSGRMATTKGHEKAKSLTVFWDEDEVRIAVPESAAEQILAWVNS</sequence>
<reference evidence="1 2" key="1">
    <citation type="journal article" date="2016" name="Nat. Commun.">
        <title>Thousands of microbial genomes shed light on interconnected biogeochemical processes in an aquifer system.</title>
        <authorList>
            <person name="Anantharaman K."/>
            <person name="Brown C.T."/>
            <person name="Hug L.A."/>
            <person name="Sharon I."/>
            <person name="Castelle C.J."/>
            <person name="Probst A.J."/>
            <person name="Thomas B.C."/>
            <person name="Singh A."/>
            <person name="Wilkins M.J."/>
            <person name="Karaoz U."/>
            <person name="Brodie E.L."/>
            <person name="Williams K.H."/>
            <person name="Hubbard S.S."/>
            <person name="Banfield J.F."/>
        </authorList>
    </citation>
    <scope>NUCLEOTIDE SEQUENCE [LARGE SCALE GENOMIC DNA]</scope>
</reference>
<protein>
    <submittedName>
        <fullName evidence="1">Uncharacterized protein</fullName>
    </submittedName>
</protein>